<reference evidence="2" key="1">
    <citation type="submission" date="2014-12" db="EMBL/GenBank/DDBJ databases">
        <title>Insight into the proteome of Arion vulgaris.</title>
        <authorList>
            <person name="Aradska J."/>
            <person name="Bulat T."/>
            <person name="Smidak R."/>
            <person name="Sarate P."/>
            <person name="Gangsoo J."/>
            <person name="Sialana F."/>
            <person name="Bilban M."/>
            <person name="Lubec G."/>
        </authorList>
    </citation>
    <scope>NUCLEOTIDE SEQUENCE</scope>
    <source>
        <tissue evidence="2">Skin</tissue>
    </source>
</reference>
<accession>A0A0B6Z0L5</accession>
<sequence length="195" mass="21241">DCSCCSLAIVKRFSFCVFDLLSNLLNFKLTEHHMPDETTNTNFTIIHPTSNSRERDDDKWKSSKITQARKQKFNTSSISMSPAPSPCGTPISGSTSSDSVSGGAWGGPTIKRVEVSLSDSDQDIEDVLYNSEVRSTSDQYHLKEIRKPKVSAMAMTQALSNMVTSFGRGVTLQDTRTPTPGVGVTTRPDVGATAR</sequence>
<feature type="non-terminal residue" evidence="2">
    <location>
        <position position="1"/>
    </location>
</feature>
<gene>
    <name evidence="2" type="primary">ORF44046</name>
</gene>
<organism evidence="2">
    <name type="scientific">Arion vulgaris</name>
    <dbReference type="NCBI Taxonomy" id="1028688"/>
    <lineage>
        <taxon>Eukaryota</taxon>
        <taxon>Metazoa</taxon>
        <taxon>Spiralia</taxon>
        <taxon>Lophotrochozoa</taxon>
        <taxon>Mollusca</taxon>
        <taxon>Gastropoda</taxon>
        <taxon>Heterobranchia</taxon>
        <taxon>Euthyneura</taxon>
        <taxon>Panpulmonata</taxon>
        <taxon>Eupulmonata</taxon>
        <taxon>Stylommatophora</taxon>
        <taxon>Helicina</taxon>
        <taxon>Arionoidea</taxon>
        <taxon>Arionidae</taxon>
        <taxon>Arion</taxon>
    </lineage>
</organism>
<evidence type="ECO:0000256" key="1">
    <source>
        <dbReference type="SAM" id="MobiDB-lite"/>
    </source>
</evidence>
<dbReference type="EMBL" id="HACG01015188">
    <property type="protein sequence ID" value="CEK62053.1"/>
    <property type="molecule type" value="Transcribed_RNA"/>
</dbReference>
<feature type="compositionally biased region" description="Low complexity" evidence="1">
    <location>
        <begin position="174"/>
        <end position="195"/>
    </location>
</feature>
<feature type="region of interest" description="Disordered" evidence="1">
    <location>
        <begin position="172"/>
        <end position="195"/>
    </location>
</feature>
<feature type="region of interest" description="Disordered" evidence="1">
    <location>
        <begin position="40"/>
        <end position="105"/>
    </location>
</feature>
<evidence type="ECO:0000313" key="2">
    <source>
        <dbReference type="EMBL" id="CEK62053.1"/>
    </source>
</evidence>
<dbReference type="AlphaFoldDB" id="A0A0B6Z0L5"/>
<protein>
    <submittedName>
        <fullName evidence="2">Uncharacterized protein</fullName>
    </submittedName>
</protein>
<feature type="compositionally biased region" description="Polar residues" evidence="1">
    <location>
        <begin position="40"/>
        <end position="51"/>
    </location>
</feature>
<feature type="non-terminal residue" evidence="2">
    <location>
        <position position="195"/>
    </location>
</feature>
<name>A0A0B6Z0L5_9EUPU</name>
<feature type="compositionally biased region" description="Polar residues" evidence="1">
    <location>
        <begin position="73"/>
        <end position="82"/>
    </location>
</feature>
<proteinExistence type="predicted"/>
<feature type="compositionally biased region" description="Basic and acidic residues" evidence="1">
    <location>
        <begin position="52"/>
        <end position="61"/>
    </location>
</feature>
<feature type="compositionally biased region" description="Low complexity" evidence="1">
    <location>
        <begin position="92"/>
        <end position="102"/>
    </location>
</feature>